<dbReference type="PROSITE" id="PS50082">
    <property type="entry name" value="WD_REPEATS_2"/>
    <property type="match status" value="1"/>
</dbReference>
<evidence type="ECO:0000256" key="3">
    <source>
        <dbReference type="PROSITE-ProRule" id="PRU00221"/>
    </source>
</evidence>
<accession>A0A4Q0YUD4</accession>
<keyword evidence="5" id="KW-1185">Reference proteome</keyword>
<dbReference type="RefSeq" id="WP_129120786.1">
    <property type="nucleotide sequence ID" value="NZ_PEIB01000001.1"/>
</dbReference>
<dbReference type="EMBL" id="PEIB01000001">
    <property type="protein sequence ID" value="RXJ74896.1"/>
    <property type="molecule type" value="Genomic_DNA"/>
</dbReference>
<evidence type="ECO:0000313" key="5">
    <source>
        <dbReference type="Proteomes" id="UP000290287"/>
    </source>
</evidence>
<organism evidence="4 5">
    <name type="scientific">Veronia nyctiphanis</name>
    <dbReference type="NCBI Taxonomy" id="1278244"/>
    <lineage>
        <taxon>Bacteria</taxon>
        <taxon>Pseudomonadati</taxon>
        <taxon>Pseudomonadota</taxon>
        <taxon>Gammaproteobacteria</taxon>
        <taxon>Vibrionales</taxon>
        <taxon>Vibrionaceae</taxon>
        <taxon>Veronia</taxon>
    </lineage>
</organism>
<reference evidence="4 5" key="1">
    <citation type="submission" date="2017-10" db="EMBL/GenBank/DDBJ databases">
        <title>Nyctiphanis sp. nov., isolated from the stomach of the euphausiid Nyctiphanes simplex (Hansen, 1911) in the Gulf of California.</title>
        <authorList>
            <person name="Gomez-Gil B."/>
            <person name="Aguilar-Mendez M."/>
            <person name="Lopez-Cortes A."/>
            <person name="Gomez-Gutierrez J."/>
            <person name="Roque A."/>
            <person name="Lang E."/>
            <person name="Gonzalez-Castillo A."/>
        </authorList>
    </citation>
    <scope>NUCLEOTIDE SEQUENCE [LARGE SCALE GENOMIC DNA]</scope>
    <source>
        <strain evidence="4 5">CAIM 600</strain>
    </source>
</reference>
<proteinExistence type="predicted"/>
<dbReference type="SMART" id="SM00320">
    <property type="entry name" value="WD40"/>
    <property type="match status" value="4"/>
</dbReference>
<dbReference type="Pfam" id="PF00400">
    <property type="entry name" value="WD40"/>
    <property type="match status" value="1"/>
</dbReference>
<name>A0A4Q0YUD4_9GAMM</name>
<keyword evidence="1 3" id="KW-0853">WD repeat</keyword>
<dbReference type="Gene3D" id="2.130.10.10">
    <property type="entry name" value="YVTN repeat-like/Quinoprotein amine dehydrogenase"/>
    <property type="match status" value="2"/>
</dbReference>
<comment type="caution">
    <text evidence="4">The sequence shown here is derived from an EMBL/GenBank/DDBJ whole genome shotgun (WGS) entry which is preliminary data.</text>
</comment>
<protein>
    <submittedName>
        <fullName evidence="4">Uncharacterized protein</fullName>
    </submittedName>
</protein>
<dbReference type="InterPro" id="IPR052234">
    <property type="entry name" value="U5_snRNP_Component"/>
</dbReference>
<dbReference type="PANTHER" id="PTHR44006">
    <property type="entry name" value="U5 SMALL NUCLEAR RIBONUCLEOPROTEIN 40 KDA PROTEIN"/>
    <property type="match status" value="1"/>
</dbReference>
<dbReference type="SUPFAM" id="SSF50978">
    <property type="entry name" value="WD40 repeat-like"/>
    <property type="match status" value="1"/>
</dbReference>
<sequence length="329" mass="36127">MRNTLLLLAVILVGCEKTSDIEPSSTFRFTDSPVVMGALSTDGNLTALVTSAQNIQVWENTLKTKVLEIASGTIRGDLVDILLSKDNALLVTANARQVAFWDVATNEKIEEHFLSGAGQFAKIRGLALSDDSTRLAVGFSDGSVTTLVRKGKGLKTYQVHSKSVDHLYFNPQGNQLLTAGDDGKVRRWAFNSGKVVEEHKFDKSISSLAVDKRFNKFFASGVMKKQQIVHLASSESPSDLSYAKRFKWFRTAVFVEGTPLLVTASPTSEITGWHGRKGDELSSWKIDGSDDDVKVLDIGMYDNDHLYSLSSEGVLESWNLRPMMAASLN</sequence>
<gene>
    <name evidence="4" type="ORF">CS022_01470</name>
</gene>
<dbReference type="PROSITE" id="PS50294">
    <property type="entry name" value="WD_REPEATS_REGION"/>
    <property type="match status" value="1"/>
</dbReference>
<dbReference type="PROSITE" id="PS51257">
    <property type="entry name" value="PROKAR_LIPOPROTEIN"/>
    <property type="match status" value="1"/>
</dbReference>
<dbReference type="InterPro" id="IPR015943">
    <property type="entry name" value="WD40/YVTN_repeat-like_dom_sf"/>
</dbReference>
<dbReference type="AlphaFoldDB" id="A0A4Q0YUD4"/>
<dbReference type="GO" id="GO:0003723">
    <property type="term" value="F:RNA binding"/>
    <property type="evidence" value="ECO:0007669"/>
    <property type="project" value="TreeGrafter"/>
</dbReference>
<dbReference type="InterPro" id="IPR036322">
    <property type="entry name" value="WD40_repeat_dom_sf"/>
</dbReference>
<dbReference type="PANTHER" id="PTHR44006:SF1">
    <property type="entry name" value="U5 SMALL NUCLEAR RIBONUCLEOPROTEIN 40 KDA PROTEIN"/>
    <property type="match status" value="1"/>
</dbReference>
<dbReference type="OrthoDB" id="6310930at2"/>
<dbReference type="Proteomes" id="UP000290287">
    <property type="component" value="Unassembled WGS sequence"/>
</dbReference>
<evidence type="ECO:0000313" key="4">
    <source>
        <dbReference type="EMBL" id="RXJ74896.1"/>
    </source>
</evidence>
<evidence type="ECO:0000256" key="2">
    <source>
        <dbReference type="ARBA" id="ARBA00022737"/>
    </source>
</evidence>
<feature type="repeat" description="WD" evidence="3">
    <location>
        <begin position="157"/>
        <end position="198"/>
    </location>
</feature>
<evidence type="ECO:0000256" key="1">
    <source>
        <dbReference type="ARBA" id="ARBA00022574"/>
    </source>
</evidence>
<keyword evidence="2" id="KW-0677">Repeat</keyword>
<dbReference type="InterPro" id="IPR001680">
    <property type="entry name" value="WD40_rpt"/>
</dbReference>